<evidence type="ECO:0000259" key="1">
    <source>
        <dbReference type="PROSITE" id="PS51186"/>
    </source>
</evidence>
<feature type="domain" description="N-acetyltransferase" evidence="1">
    <location>
        <begin position="7"/>
        <end position="164"/>
    </location>
</feature>
<dbReference type="PANTHER" id="PTHR43792">
    <property type="entry name" value="GNAT FAMILY, PUTATIVE (AFU_ORTHOLOGUE AFUA_3G00765)-RELATED-RELATED"/>
    <property type="match status" value="1"/>
</dbReference>
<evidence type="ECO:0000313" key="3">
    <source>
        <dbReference type="Proteomes" id="UP000621540"/>
    </source>
</evidence>
<gene>
    <name evidence="2" type="ORF">H8Z76_09785</name>
</gene>
<dbReference type="InterPro" id="IPR000182">
    <property type="entry name" value="GNAT_dom"/>
</dbReference>
<dbReference type="PANTHER" id="PTHR43792:SF1">
    <property type="entry name" value="N-ACETYLTRANSFERASE DOMAIN-CONTAINING PROTEIN"/>
    <property type="match status" value="1"/>
</dbReference>
<comment type="caution">
    <text evidence="2">The sequence shown here is derived from an EMBL/GenBank/DDBJ whole genome shotgun (WGS) entry which is preliminary data.</text>
</comment>
<dbReference type="SUPFAM" id="SSF55729">
    <property type="entry name" value="Acyl-CoA N-acyltransferases (Nat)"/>
    <property type="match status" value="1"/>
</dbReference>
<dbReference type="Proteomes" id="UP000621540">
    <property type="component" value="Unassembled WGS sequence"/>
</dbReference>
<organism evidence="2 3">
    <name type="scientific">Roseburia yibonii</name>
    <dbReference type="NCBI Taxonomy" id="2763063"/>
    <lineage>
        <taxon>Bacteria</taxon>
        <taxon>Bacillati</taxon>
        <taxon>Bacillota</taxon>
        <taxon>Clostridia</taxon>
        <taxon>Lachnospirales</taxon>
        <taxon>Lachnospiraceae</taxon>
        <taxon>Roseburia</taxon>
    </lineage>
</organism>
<dbReference type="InterPro" id="IPR051531">
    <property type="entry name" value="N-acetyltransferase"/>
</dbReference>
<protein>
    <submittedName>
        <fullName evidence="2">GNAT family N-acetyltransferase</fullName>
    </submittedName>
</protein>
<dbReference type="EMBL" id="JACOQH010000006">
    <property type="protein sequence ID" value="MBC5754296.1"/>
    <property type="molecule type" value="Genomic_DNA"/>
</dbReference>
<proteinExistence type="predicted"/>
<name>A0ABR7IBN6_9FIRM</name>
<accession>A0ABR7IBN6</accession>
<dbReference type="PROSITE" id="PS51186">
    <property type="entry name" value="GNAT"/>
    <property type="match status" value="1"/>
</dbReference>
<reference evidence="2 3" key="1">
    <citation type="submission" date="2020-08" db="EMBL/GenBank/DDBJ databases">
        <title>Genome public.</title>
        <authorList>
            <person name="Liu C."/>
            <person name="Sun Q."/>
        </authorList>
    </citation>
    <scope>NUCLEOTIDE SEQUENCE [LARGE SCALE GENOMIC DNA]</scope>
    <source>
        <strain evidence="2 3">BX0805</strain>
    </source>
</reference>
<dbReference type="Gene3D" id="3.40.630.30">
    <property type="match status" value="1"/>
</dbReference>
<dbReference type="InterPro" id="IPR016181">
    <property type="entry name" value="Acyl_CoA_acyltransferase"/>
</dbReference>
<dbReference type="Pfam" id="PF13302">
    <property type="entry name" value="Acetyltransf_3"/>
    <property type="match status" value="1"/>
</dbReference>
<dbReference type="RefSeq" id="WP_186982375.1">
    <property type="nucleotide sequence ID" value="NZ_JACOQH010000006.1"/>
</dbReference>
<sequence length="168" mass="19264">MLETKRLTIRRITPADYKEAFAWSGDARVNKYLLHNVLEKSEDMIPWLEGLDQSSEDSYITILHEKTDGHAVGTVGFFRDPETDIWSLAYNIRFDDWGKGYATEAARAIMDFVREKHGAHIFEAECAAENIASAKVMQHLGLTFDRKSTYAKHDGSVEFPSEIYRLEE</sequence>
<evidence type="ECO:0000313" key="2">
    <source>
        <dbReference type="EMBL" id="MBC5754296.1"/>
    </source>
</evidence>
<keyword evidence="3" id="KW-1185">Reference proteome</keyword>